<proteinExistence type="predicted"/>
<dbReference type="AlphaFoldDB" id="A0AA39NZZ7"/>
<organism evidence="2 3">
    <name type="scientific">Armillaria novae-zelandiae</name>
    <dbReference type="NCBI Taxonomy" id="153914"/>
    <lineage>
        <taxon>Eukaryota</taxon>
        <taxon>Fungi</taxon>
        <taxon>Dikarya</taxon>
        <taxon>Basidiomycota</taxon>
        <taxon>Agaricomycotina</taxon>
        <taxon>Agaricomycetes</taxon>
        <taxon>Agaricomycetidae</taxon>
        <taxon>Agaricales</taxon>
        <taxon>Marasmiineae</taxon>
        <taxon>Physalacriaceae</taxon>
        <taxon>Armillaria</taxon>
    </lineage>
</organism>
<evidence type="ECO:0000259" key="1">
    <source>
        <dbReference type="Pfam" id="PF23358"/>
    </source>
</evidence>
<accession>A0AA39NZZ7</accession>
<comment type="caution">
    <text evidence="2">The sequence shown here is derived from an EMBL/GenBank/DDBJ whole genome shotgun (WGS) entry which is preliminary data.</text>
</comment>
<evidence type="ECO:0000313" key="3">
    <source>
        <dbReference type="Proteomes" id="UP001175227"/>
    </source>
</evidence>
<gene>
    <name evidence="2" type="ORF">IW261DRAFT_1610386</name>
</gene>
<dbReference type="Proteomes" id="UP001175227">
    <property type="component" value="Unassembled WGS sequence"/>
</dbReference>
<name>A0AA39NZZ7_9AGAR</name>
<dbReference type="Pfam" id="PF23358">
    <property type="entry name" value="OST48_MD"/>
    <property type="match status" value="1"/>
</dbReference>
<sequence length="163" mass="18150">MVPFNPFARGNNPLVVHILNTPEEIFAADSDGSSDTVADAAQKVGGGLWAGSQLGVIWDRKIRQYSSHIMSQLGLFPESSVLHIEDADQIVDTTIYNEQHTMNDLIIYSATITRFNPKENTYEPYSDIKDMHLEFAMLDPHIRTALRLQAGKPGLLLYAIPHA</sequence>
<protein>
    <recommendedName>
        <fullName evidence="1">OST48 middle domain-containing protein</fullName>
    </recommendedName>
</protein>
<evidence type="ECO:0000313" key="2">
    <source>
        <dbReference type="EMBL" id="KAK0474831.1"/>
    </source>
</evidence>
<feature type="domain" description="OST48 middle" evidence="1">
    <location>
        <begin position="93"/>
        <end position="149"/>
    </location>
</feature>
<reference evidence="2" key="1">
    <citation type="submission" date="2023-06" db="EMBL/GenBank/DDBJ databases">
        <authorList>
            <consortium name="Lawrence Berkeley National Laboratory"/>
            <person name="Ahrendt S."/>
            <person name="Sahu N."/>
            <person name="Indic B."/>
            <person name="Wong-Bajracharya J."/>
            <person name="Merenyi Z."/>
            <person name="Ke H.-M."/>
            <person name="Monk M."/>
            <person name="Kocsube S."/>
            <person name="Drula E."/>
            <person name="Lipzen A."/>
            <person name="Balint B."/>
            <person name="Henrissat B."/>
            <person name="Andreopoulos B."/>
            <person name="Martin F.M."/>
            <person name="Harder C.B."/>
            <person name="Rigling D."/>
            <person name="Ford K.L."/>
            <person name="Foster G.D."/>
            <person name="Pangilinan J."/>
            <person name="Papanicolaou A."/>
            <person name="Barry K."/>
            <person name="LaButti K."/>
            <person name="Viragh M."/>
            <person name="Koriabine M."/>
            <person name="Yan M."/>
            <person name="Riley R."/>
            <person name="Champramary S."/>
            <person name="Plett K.L."/>
            <person name="Tsai I.J."/>
            <person name="Slot J."/>
            <person name="Sipos G."/>
            <person name="Plett J."/>
            <person name="Nagy L.G."/>
            <person name="Grigoriev I.V."/>
        </authorList>
    </citation>
    <scope>NUCLEOTIDE SEQUENCE</scope>
    <source>
        <strain evidence="2">ICMP 16352</strain>
    </source>
</reference>
<keyword evidence="3" id="KW-1185">Reference proteome</keyword>
<dbReference type="EMBL" id="JAUEPR010000025">
    <property type="protein sequence ID" value="KAK0474831.1"/>
    <property type="molecule type" value="Genomic_DNA"/>
</dbReference>
<dbReference type="InterPro" id="IPR055459">
    <property type="entry name" value="OST48_MD"/>
</dbReference>